<accession>A0A5B1LHB9</accession>
<dbReference type="InterPro" id="IPR027417">
    <property type="entry name" value="P-loop_NTPase"/>
</dbReference>
<dbReference type="Gene3D" id="3.40.50.300">
    <property type="entry name" value="P-loop containing nucleotide triphosphate hydrolases"/>
    <property type="match status" value="1"/>
</dbReference>
<protein>
    <recommendedName>
        <fullName evidence="3">Adenylate kinase</fullName>
    </recommendedName>
</protein>
<evidence type="ECO:0000313" key="1">
    <source>
        <dbReference type="EMBL" id="KAA1419017.1"/>
    </source>
</evidence>
<organism evidence="1 2">
    <name type="scientific">Nocardioides humilatus</name>
    <dbReference type="NCBI Taxonomy" id="2607660"/>
    <lineage>
        <taxon>Bacteria</taxon>
        <taxon>Bacillati</taxon>
        <taxon>Actinomycetota</taxon>
        <taxon>Actinomycetes</taxon>
        <taxon>Propionibacteriales</taxon>
        <taxon>Nocardioidaceae</taxon>
        <taxon>Nocardioides</taxon>
    </lineage>
</organism>
<dbReference type="PANTHER" id="PTHR37816">
    <property type="entry name" value="YALI0E33011P"/>
    <property type="match status" value="1"/>
</dbReference>
<dbReference type="RefSeq" id="WP_149728358.1">
    <property type="nucleotide sequence ID" value="NZ_VUJV01000003.1"/>
</dbReference>
<reference evidence="1 2" key="2">
    <citation type="submission" date="2019-09" db="EMBL/GenBank/DDBJ databases">
        <authorList>
            <person name="Jin C."/>
        </authorList>
    </citation>
    <scope>NUCLEOTIDE SEQUENCE [LARGE SCALE GENOMIC DNA]</scope>
    <source>
        <strain evidence="1 2">BN130099</strain>
    </source>
</reference>
<dbReference type="EMBL" id="VUJV01000003">
    <property type="protein sequence ID" value="KAA1419017.1"/>
    <property type="molecule type" value="Genomic_DNA"/>
</dbReference>
<keyword evidence="2" id="KW-1185">Reference proteome</keyword>
<name>A0A5B1LHB9_9ACTN</name>
<proteinExistence type="predicted"/>
<dbReference type="PANTHER" id="PTHR37816:SF1">
    <property type="entry name" value="TOXIN"/>
    <property type="match status" value="1"/>
</dbReference>
<evidence type="ECO:0000313" key="2">
    <source>
        <dbReference type="Proteomes" id="UP000325003"/>
    </source>
</evidence>
<sequence>MKRVSVVGSSGAGKTTLARRLADAIDAPHVELDALFWGAGWTQATADELAARVVEATGADAWVVDGNYQSKVGTLVWNRADTVVWIDASRWRSMSQVVGRTVRRIATRQELWNGNRESWQGLCFWRGEDSILWWAWTSHARVRERYLEAMTQASSSGPEWHRLRTRRDVARFLATQCEA</sequence>
<dbReference type="SUPFAM" id="SSF52540">
    <property type="entry name" value="P-loop containing nucleoside triphosphate hydrolases"/>
    <property type="match status" value="1"/>
</dbReference>
<comment type="caution">
    <text evidence="1">The sequence shown here is derived from an EMBL/GenBank/DDBJ whole genome shotgun (WGS) entry which is preliminary data.</text>
</comment>
<evidence type="ECO:0008006" key="3">
    <source>
        <dbReference type="Google" id="ProtNLM"/>
    </source>
</evidence>
<dbReference type="InterPro" id="IPR052922">
    <property type="entry name" value="Cytidylate_Kinase-2"/>
</dbReference>
<reference evidence="1 2" key="1">
    <citation type="submission" date="2019-09" db="EMBL/GenBank/DDBJ databases">
        <title>Nocardioides panacisoli sp. nov., isolated from the soil of a ginseng field.</title>
        <authorList>
            <person name="Cho C."/>
        </authorList>
    </citation>
    <scope>NUCLEOTIDE SEQUENCE [LARGE SCALE GENOMIC DNA]</scope>
    <source>
        <strain evidence="1 2">BN130099</strain>
    </source>
</reference>
<dbReference type="Proteomes" id="UP000325003">
    <property type="component" value="Unassembled WGS sequence"/>
</dbReference>
<gene>
    <name evidence="1" type="ORF">F0U44_11175</name>
</gene>
<dbReference type="AlphaFoldDB" id="A0A5B1LHB9"/>